<reference evidence="6" key="1">
    <citation type="submission" date="2022-06" db="EMBL/GenBank/DDBJ databases">
        <title>CFH 74404 Thermomicrobiaceae sp.</title>
        <authorList>
            <person name="Ming H."/>
            <person name="Li W.-J."/>
            <person name="Zhao Z."/>
        </authorList>
    </citation>
    <scope>NUCLEOTIDE SEQUENCE</scope>
    <source>
        <strain evidence="6">CFH 74404</strain>
    </source>
</reference>
<accession>A0AA41WIR1</accession>
<dbReference type="CDD" id="cd02440">
    <property type="entry name" value="AdoMet_MTases"/>
    <property type="match status" value="1"/>
</dbReference>
<proteinExistence type="predicted"/>
<dbReference type="GO" id="GO:0046983">
    <property type="term" value="F:protein dimerization activity"/>
    <property type="evidence" value="ECO:0007669"/>
    <property type="project" value="InterPro"/>
</dbReference>
<dbReference type="EMBL" id="JAMSLR010000011">
    <property type="protein sequence ID" value="MCM8750111.1"/>
    <property type="molecule type" value="Genomic_DNA"/>
</dbReference>
<organism evidence="6 7">
    <name type="scientific">Thermalbibacter longus</name>
    <dbReference type="NCBI Taxonomy" id="2951981"/>
    <lineage>
        <taxon>Bacteria</taxon>
        <taxon>Pseudomonadati</taxon>
        <taxon>Thermomicrobiota</taxon>
        <taxon>Thermomicrobia</taxon>
        <taxon>Thermomicrobiales</taxon>
        <taxon>Thermomicrobiaceae</taxon>
        <taxon>Thermalbibacter</taxon>
    </lineage>
</organism>
<evidence type="ECO:0000259" key="5">
    <source>
        <dbReference type="Pfam" id="PF08100"/>
    </source>
</evidence>
<keyword evidence="3" id="KW-0949">S-adenosyl-L-methionine</keyword>
<dbReference type="PROSITE" id="PS51683">
    <property type="entry name" value="SAM_OMT_II"/>
    <property type="match status" value="1"/>
</dbReference>
<dbReference type="AlphaFoldDB" id="A0AA41WIR1"/>
<dbReference type="Gene3D" id="1.10.10.10">
    <property type="entry name" value="Winged helix-like DNA-binding domain superfamily/Winged helix DNA-binding domain"/>
    <property type="match status" value="1"/>
</dbReference>
<dbReference type="GO" id="GO:0008171">
    <property type="term" value="F:O-methyltransferase activity"/>
    <property type="evidence" value="ECO:0007669"/>
    <property type="project" value="InterPro"/>
</dbReference>
<dbReference type="PIRSF" id="PIRSF005739">
    <property type="entry name" value="O-mtase"/>
    <property type="match status" value="1"/>
</dbReference>
<keyword evidence="1" id="KW-0489">Methyltransferase</keyword>
<protein>
    <submittedName>
        <fullName evidence="6">Acetylserotonin O-methyltransferase</fullName>
    </submittedName>
</protein>
<keyword evidence="2" id="KW-0808">Transferase</keyword>
<dbReference type="SUPFAM" id="SSF46785">
    <property type="entry name" value="Winged helix' DNA-binding domain"/>
    <property type="match status" value="1"/>
</dbReference>
<dbReference type="InterPro" id="IPR036390">
    <property type="entry name" value="WH_DNA-bd_sf"/>
</dbReference>
<feature type="domain" description="O-methyltransferase C-terminal" evidence="4">
    <location>
        <begin position="164"/>
        <end position="315"/>
    </location>
</feature>
<name>A0AA41WIR1_9BACT</name>
<dbReference type="PANTHER" id="PTHR43712">
    <property type="entry name" value="PUTATIVE (AFU_ORTHOLOGUE AFUA_4G14580)-RELATED"/>
    <property type="match status" value="1"/>
</dbReference>
<dbReference type="InterPro" id="IPR016461">
    <property type="entry name" value="COMT-like"/>
</dbReference>
<dbReference type="PANTHER" id="PTHR43712:SF2">
    <property type="entry name" value="O-METHYLTRANSFERASE CICE"/>
    <property type="match status" value="1"/>
</dbReference>
<sequence>MSHASAGHRQIVALAQGYQTAALLIAYAELGIADQLAGGPRSAAEVAQAVGADPAAVARLLAAAEALGLAARSGDRWQNTPLSEETLVSDSPRSLVNFLRHQGAFYRRWSRLAEAVRTGRRPEENRQDEAAGDWVRSFTLMLYDIARVQAPLVATALTPLLAELPRPPTIIDVGGGHGEYAMELARQVPGLEAVVFDLPPVIAVTRELIARAGLQDRVRAVTGDFHQDSLGSGYDLALLFGVLVSEDEPSALRLLGKVREALAPGGWIAITAHAPDNPEARLRQALRDLHMLLSTERGRVPGVATIESWLATAGFAESQRLPIEGDLANQVLVARRPTASEPTPPS</sequence>
<dbReference type="InterPro" id="IPR029063">
    <property type="entry name" value="SAM-dependent_MTases_sf"/>
</dbReference>
<evidence type="ECO:0000259" key="4">
    <source>
        <dbReference type="Pfam" id="PF00891"/>
    </source>
</evidence>
<evidence type="ECO:0000256" key="3">
    <source>
        <dbReference type="ARBA" id="ARBA00022691"/>
    </source>
</evidence>
<gene>
    <name evidence="6" type="ORF">NET02_13235</name>
</gene>
<evidence type="ECO:0000256" key="1">
    <source>
        <dbReference type="ARBA" id="ARBA00022603"/>
    </source>
</evidence>
<dbReference type="Gene3D" id="3.40.50.150">
    <property type="entry name" value="Vaccinia Virus protein VP39"/>
    <property type="match status" value="1"/>
</dbReference>
<evidence type="ECO:0000313" key="7">
    <source>
        <dbReference type="Proteomes" id="UP001165306"/>
    </source>
</evidence>
<feature type="domain" description="O-methyltransferase dimerisation" evidence="5">
    <location>
        <begin position="14"/>
        <end position="87"/>
    </location>
</feature>
<dbReference type="InterPro" id="IPR001077">
    <property type="entry name" value="COMT_C"/>
</dbReference>
<evidence type="ECO:0000313" key="6">
    <source>
        <dbReference type="EMBL" id="MCM8750111.1"/>
    </source>
</evidence>
<keyword evidence="7" id="KW-1185">Reference proteome</keyword>
<dbReference type="Pfam" id="PF08100">
    <property type="entry name" value="Dimerisation"/>
    <property type="match status" value="1"/>
</dbReference>
<dbReference type="InterPro" id="IPR036388">
    <property type="entry name" value="WH-like_DNA-bd_sf"/>
</dbReference>
<dbReference type="GO" id="GO:0032259">
    <property type="term" value="P:methylation"/>
    <property type="evidence" value="ECO:0007669"/>
    <property type="project" value="UniProtKB-KW"/>
</dbReference>
<evidence type="ECO:0000256" key="2">
    <source>
        <dbReference type="ARBA" id="ARBA00022679"/>
    </source>
</evidence>
<dbReference type="InterPro" id="IPR012967">
    <property type="entry name" value="COMT_dimerisation"/>
</dbReference>
<dbReference type="SUPFAM" id="SSF53335">
    <property type="entry name" value="S-adenosyl-L-methionine-dependent methyltransferases"/>
    <property type="match status" value="1"/>
</dbReference>
<dbReference type="Proteomes" id="UP001165306">
    <property type="component" value="Unassembled WGS sequence"/>
</dbReference>
<dbReference type="Pfam" id="PF00891">
    <property type="entry name" value="Methyltransf_2"/>
    <property type="match status" value="1"/>
</dbReference>
<dbReference type="RefSeq" id="WP_284057898.1">
    <property type="nucleotide sequence ID" value="NZ_JAMSLR010000011.1"/>
</dbReference>
<comment type="caution">
    <text evidence="6">The sequence shown here is derived from an EMBL/GenBank/DDBJ whole genome shotgun (WGS) entry which is preliminary data.</text>
</comment>